<comment type="similarity">
    <text evidence="8">Belongs to the TRAP transporter small permease family.</text>
</comment>
<evidence type="ECO:0000259" key="10">
    <source>
        <dbReference type="Pfam" id="PF04290"/>
    </source>
</evidence>
<dbReference type="RefSeq" id="WP_090553964.1">
    <property type="nucleotide sequence ID" value="NZ_FNFP01000006.1"/>
</dbReference>
<keyword evidence="2" id="KW-0813">Transport</keyword>
<evidence type="ECO:0000256" key="3">
    <source>
        <dbReference type="ARBA" id="ARBA00022475"/>
    </source>
</evidence>
<keyword evidence="5 9" id="KW-0812">Transmembrane</keyword>
<feature type="transmembrane region" description="Helical" evidence="9">
    <location>
        <begin position="131"/>
        <end position="149"/>
    </location>
</feature>
<gene>
    <name evidence="11" type="ORF">SAMN05660472_02435</name>
</gene>
<sequence length="186" mass="21547">MNNIKKVLLFMREVIEIYIPVISFCIMFVVFIVQVFSRYVLRQPIPWAYEVTVTCYLWMVMLGAVFAQREKAHVRFTLVYDKLSIKGKAICSFLGNLIIAIAFTASLVPSAKFINFMKIEKTSILRVGLNIVYAPYIVFHIFILAYIVIDMYKEFMVFTGLGGKKAEEELLNETRPQYQEVIDSNL</sequence>
<protein>
    <submittedName>
        <fullName evidence="11">TRAP-type C4-dicarboxylate transport system, small permease component</fullName>
    </submittedName>
</protein>
<dbReference type="InterPro" id="IPR007387">
    <property type="entry name" value="TRAP_DctQ"/>
</dbReference>
<evidence type="ECO:0000256" key="5">
    <source>
        <dbReference type="ARBA" id="ARBA00022692"/>
    </source>
</evidence>
<keyword evidence="6 9" id="KW-1133">Transmembrane helix</keyword>
<organism evidence="11 12">
    <name type="scientific">Natronincola ferrireducens</name>
    <dbReference type="NCBI Taxonomy" id="393762"/>
    <lineage>
        <taxon>Bacteria</taxon>
        <taxon>Bacillati</taxon>
        <taxon>Bacillota</taxon>
        <taxon>Clostridia</taxon>
        <taxon>Peptostreptococcales</taxon>
        <taxon>Natronincolaceae</taxon>
        <taxon>Natronincola</taxon>
    </lineage>
</organism>
<evidence type="ECO:0000256" key="1">
    <source>
        <dbReference type="ARBA" id="ARBA00004429"/>
    </source>
</evidence>
<feature type="transmembrane region" description="Helical" evidence="9">
    <location>
        <begin position="21"/>
        <end position="41"/>
    </location>
</feature>
<dbReference type="GO" id="GO:0022857">
    <property type="term" value="F:transmembrane transporter activity"/>
    <property type="evidence" value="ECO:0007669"/>
    <property type="project" value="TreeGrafter"/>
</dbReference>
<dbReference type="GO" id="GO:0015740">
    <property type="term" value="P:C4-dicarboxylate transport"/>
    <property type="evidence" value="ECO:0007669"/>
    <property type="project" value="TreeGrafter"/>
</dbReference>
<dbReference type="OrthoDB" id="45144at2"/>
<keyword evidence="7 9" id="KW-0472">Membrane</keyword>
<dbReference type="PANTHER" id="PTHR35011">
    <property type="entry name" value="2,3-DIKETO-L-GULONATE TRAP TRANSPORTER SMALL PERMEASE PROTEIN YIAM"/>
    <property type="match status" value="1"/>
</dbReference>
<feature type="domain" description="Tripartite ATP-independent periplasmic transporters DctQ component" evidence="10">
    <location>
        <begin position="27"/>
        <end position="153"/>
    </location>
</feature>
<proteinExistence type="inferred from homology"/>
<evidence type="ECO:0000256" key="4">
    <source>
        <dbReference type="ARBA" id="ARBA00022519"/>
    </source>
</evidence>
<evidence type="ECO:0000256" key="8">
    <source>
        <dbReference type="ARBA" id="ARBA00038436"/>
    </source>
</evidence>
<dbReference type="EMBL" id="FNFP01000006">
    <property type="protein sequence ID" value="SDL00494.1"/>
    <property type="molecule type" value="Genomic_DNA"/>
</dbReference>
<evidence type="ECO:0000313" key="11">
    <source>
        <dbReference type="EMBL" id="SDL00494.1"/>
    </source>
</evidence>
<feature type="transmembrane region" description="Helical" evidence="9">
    <location>
        <begin position="89"/>
        <end position="111"/>
    </location>
</feature>
<evidence type="ECO:0000256" key="7">
    <source>
        <dbReference type="ARBA" id="ARBA00023136"/>
    </source>
</evidence>
<evidence type="ECO:0000256" key="9">
    <source>
        <dbReference type="SAM" id="Phobius"/>
    </source>
</evidence>
<feature type="transmembrane region" description="Helical" evidence="9">
    <location>
        <begin position="47"/>
        <end position="68"/>
    </location>
</feature>
<dbReference type="GO" id="GO:0005886">
    <property type="term" value="C:plasma membrane"/>
    <property type="evidence" value="ECO:0007669"/>
    <property type="project" value="UniProtKB-SubCell"/>
</dbReference>
<dbReference type="AlphaFoldDB" id="A0A1G9GII6"/>
<dbReference type="PANTHER" id="PTHR35011:SF11">
    <property type="entry name" value="TRAP TRANSPORTER SMALL PERMEASE PROTEIN"/>
    <property type="match status" value="1"/>
</dbReference>
<keyword evidence="4" id="KW-0997">Cell inner membrane</keyword>
<accession>A0A1G9GII6</accession>
<keyword evidence="12" id="KW-1185">Reference proteome</keyword>
<name>A0A1G9GII6_9FIRM</name>
<dbReference type="STRING" id="393762.SAMN05660472_02435"/>
<evidence type="ECO:0000256" key="6">
    <source>
        <dbReference type="ARBA" id="ARBA00022989"/>
    </source>
</evidence>
<evidence type="ECO:0000256" key="2">
    <source>
        <dbReference type="ARBA" id="ARBA00022448"/>
    </source>
</evidence>
<evidence type="ECO:0000313" key="12">
    <source>
        <dbReference type="Proteomes" id="UP000198718"/>
    </source>
</evidence>
<dbReference type="Pfam" id="PF04290">
    <property type="entry name" value="DctQ"/>
    <property type="match status" value="1"/>
</dbReference>
<reference evidence="11 12" key="1">
    <citation type="submission" date="2016-10" db="EMBL/GenBank/DDBJ databases">
        <authorList>
            <person name="de Groot N.N."/>
        </authorList>
    </citation>
    <scope>NUCLEOTIDE SEQUENCE [LARGE SCALE GENOMIC DNA]</scope>
    <source>
        <strain evidence="11 12">DSM 18346</strain>
    </source>
</reference>
<keyword evidence="3" id="KW-1003">Cell membrane</keyword>
<dbReference type="InterPro" id="IPR055348">
    <property type="entry name" value="DctQ"/>
</dbReference>
<dbReference type="Proteomes" id="UP000198718">
    <property type="component" value="Unassembled WGS sequence"/>
</dbReference>
<comment type="subcellular location">
    <subcellularLocation>
        <location evidence="1">Cell inner membrane</location>
        <topology evidence="1">Multi-pass membrane protein</topology>
    </subcellularLocation>
</comment>